<keyword evidence="3" id="KW-1185">Reference proteome</keyword>
<evidence type="ECO:0000313" key="2">
    <source>
        <dbReference type="EMBL" id="ALC16072.1"/>
    </source>
</evidence>
<organism evidence="2 3">
    <name type="scientific">Desulfuromonas soudanensis</name>
    <dbReference type="NCBI Taxonomy" id="1603606"/>
    <lineage>
        <taxon>Bacteria</taxon>
        <taxon>Pseudomonadati</taxon>
        <taxon>Thermodesulfobacteriota</taxon>
        <taxon>Desulfuromonadia</taxon>
        <taxon>Desulfuromonadales</taxon>
        <taxon>Desulfuromonadaceae</taxon>
        <taxon>Desulfuromonas</taxon>
    </lineage>
</organism>
<feature type="domain" description="DZANK-type" evidence="1">
    <location>
        <begin position="34"/>
        <end position="77"/>
    </location>
</feature>
<reference evidence="2 3" key="1">
    <citation type="submission" date="2015-07" db="EMBL/GenBank/DDBJ databases">
        <title>Isolation and Genomic Characterization of a Novel Halophilic Metal-Reducing Deltaproteobacterium from the Deep Subsurface.</title>
        <authorList>
            <person name="Badalamenti J.P."/>
            <person name="Summers Z.M."/>
            <person name="Gralnick J.A."/>
            <person name="Bond D.R."/>
        </authorList>
    </citation>
    <scope>NUCLEOTIDE SEQUENCE [LARGE SCALE GENOMIC DNA]</scope>
    <source>
        <strain evidence="2 3">WTL</strain>
    </source>
</reference>
<dbReference type="STRING" id="1603606.DSOUD_1291"/>
<protein>
    <recommendedName>
        <fullName evidence="1">DZANK-type domain-containing protein</fullName>
    </recommendedName>
</protein>
<accession>A0A0M4D5K9</accession>
<dbReference type="InterPro" id="IPR025874">
    <property type="entry name" value="DZR"/>
</dbReference>
<evidence type="ECO:0000259" key="1">
    <source>
        <dbReference type="Pfam" id="PF12773"/>
    </source>
</evidence>
<dbReference type="OrthoDB" id="5402230at2"/>
<dbReference type="KEGG" id="des:DSOUD_1291"/>
<dbReference type="Proteomes" id="UP000057158">
    <property type="component" value="Chromosome"/>
</dbReference>
<evidence type="ECO:0000313" key="3">
    <source>
        <dbReference type="Proteomes" id="UP000057158"/>
    </source>
</evidence>
<dbReference type="EMBL" id="CP010802">
    <property type="protein sequence ID" value="ALC16072.1"/>
    <property type="molecule type" value="Genomic_DNA"/>
</dbReference>
<dbReference type="PATRIC" id="fig|1603606.3.peg.1411"/>
<dbReference type="Pfam" id="PF12773">
    <property type="entry name" value="DZR"/>
    <property type="match status" value="1"/>
</dbReference>
<dbReference type="AlphaFoldDB" id="A0A0M4D5K9"/>
<name>A0A0M4D5K9_9BACT</name>
<dbReference type="RefSeq" id="WP_053550219.1">
    <property type="nucleotide sequence ID" value="NZ_CP010802.1"/>
</dbReference>
<gene>
    <name evidence="2" type="ORF">DSOUD_1291</name>
</gene>
<sequence>MVLTFLLLLAVLCYAIRVELDGGQETPAPAAGLCPGCSGAVEADWLLCPRCRQLLRESCGVCGAATATWHSYCAHCGARREEEE</sequence>
<proteinExistence type="predicted"/>